<keyword evidence="2 6" id="KW-0418">Kinase</keyword>
<reference evidence="6 7" key="1">
    <citation type="submission" date="2024-06" db="EMBL/GenBank/DDBJ databases">
        <title>The Natural Products Discovery Center: Release of the First 8490 Sequenced Strains for Exploring Actinobacteria Biosynthetic Diversity.</title>
        <authorList>
            <person name="Kalkreuter E."/>
            <person name="Kautsar S.A."/>
            <person name="Yang D."/>
            <person name="Bader C.D."/>
            <person name="Teijaro C.N."/>
            <person name="Fluegel L."/>
            <person name="Davis C.M."/>
            <person name="Simpson J.R."/>
            <person name="Lauterbach L."/>
            <person name="Steele A.D."/>
            <person name="Gui C."/>
            <person name="Meng S."/>
            <person name="Li G."/>
            <person name="Viehrig K."/>
            <person name="Ye F."/>
            <person name="Su P."/>
            <person name="Kiefer A.F."/>
            <person name="Nichols A."/>
            <person name="Cepeda A.J."/>
            <person name="Yan W."/>
            <person name="Fan B."/>
            <person name="Jiang Y."/>
            <person name="Adhikari A."/>
            <person name="Zheng C.-J."/>
            <person name="Schuster L."/>
            <person name="Cowan T.M."/>
            <person name="Smanski M.J."/>
            <person name="Chevrette M.G."/>
            <person name="De Carvalho L.P.S."/>
            <person name="Shen B."/>
        </authorList>
    </citation>
    <scope>NUCLEOTIDE SEQUENCE [LARGE SCALE GENOMIC DNA]</scope>
    <source>
        <strain evidence="6 7">NPDC052347</strain>
    </source>
</reference>
<comment type="caution">
    <text evidence="6">The sequence shown here is derived from an EMBL/GenBank/DDBJ whole genome shotgun (WGS) entry which is preliminary data.</text>
</comment>
<dbReference type="InterPro" id="IPR050482">
    <property type="entry name" value="Sensor_HK_TwoCompSys"/>
</dbReference>
<organism evidence="6 7">
    <name type="scientific">Streptomyces orinoci</name>
    <name type="common">Streptoverticillium orinoci</name>
    <dbReference type="NCBI Taxonomy" id="67339"/>
    <lineage>
        <taxon>Bacteria</taxon>
        <taxon>Bacillati</taxon>
        <taxon>Actinomycetota</taxon>
        <taxon>Actinomycetes</taxon>
        <taxon>Kitasatosporales</taxon>
        <taxon>Streptomycetaceae</taxon>
        <taxon>Streptomyces</taxon>
    </lineage>
</organism>
<evidence type="ECO:0000256" key="1">
    <source>
        <dbReference type="ARBA" id="ARBA00022679"/>
    </source>
</evidence>
<gene>
    <name evidence="6" type="ORF">AB0L16_21655</name>
</gene>
<evidence type="ECO:0000313" key="7">
    <source>
        <dbReference type="Proteomes" id="UP001552594"/>
    </source>
</evidence>
<dbReference type="PANTHER" id="PTHR24421">
    <property type="entry name" value="NITRATE/NITRITE SENSOR PROTEIN NARX-RELATED"/>
    <property type="match status" value="1"/>
</dbReference>
<dbReference type="GO" id="GO:0016301">
    <property type="term" value="F:kinase activity"/>
    <property type="evidence" value="ECO:0007669"/>
    <property type="project" value="UniProtKB-KW"/>
</dbReference>
<evidence type="ECO:0000256" key="2">
    <source>
        <dbReference type="ARBA" id="ARBA00022777"/>
    </source>
</evidence>
<dbReference type="InterPro" id="IPR011712">
    <property type="entry name" value="Sig_transdc_His_kin_sub3_dim/P"/>
</dbReference>
<accession>A0ABV3K2T6</accession>
<keyword evidence="4" id="KW-0812">Transmembrane</keyword>
<sequence>MFRRKTLIQEQFEQFEQFGLEKAPYIFYPAVVVAIGALSDILEGRDNPAWASVTGLLVFCACYLFSVWTAFSDRCGRVLVLLPALALTVLTVVLSLRFGEGMLWLFSLLAVVWSILAGRRLLLRPTLAVVLTTVLGGVTAAIAGNEMGESFGIIYATQLSGIAAATIVRLFSTVMELREAQEELAHSAVAEERLRFARDLHDLLGHSISLIVVKAEAVRRFADLDPETVRRHAGDIESVGRTSLEEIREAVSGYRERSLKAELKSAQLALRDAGTAAAIRQDGPPLPADADALLGWVVREGVTNVIRHSEARSCEIEVAHGSGAVELKISDDGGDAAAGAGKMRESGIPGQGLLGLAERLSAAGGALNAAHMPGGGYRLLATLPVVRRSAEKMGTQ</sequence>
<keyword evidence="7" id="KW-1185">Reference proteome</keyword>
<name>A0ABV3K2T6_STRON</name>
<feature type="transmembrane region" description="Helical" evidence="4">
    <location>
        <begin position="78"/>
        <end position="96"/>
    </location>
</feature>
<evidence type="ECO:0000313" key="6">
    <source>
        <dbReference type="EMBL" id="MEV5509007.1"/>
    </source>
</evidence>
<proteinExistence type="predicted"/>
<dbReference type="CDD" id="cd16917">
    <property type="entry name" value="HATPase_UhpB-NarQ-NarX-like"/>
    <property type="match status" value="1"/>
</dbReference>
<feature type="domain" description="Signal transduction histidine kinase subgroup 3 dimerisation and phosphoacceptor" evidence="5">
    <location>
        <begin position="192"/>
        <end position="258"/>
    </location>
</feature>
<dbReference type="Gene3D" id="3.30.565.10">
    <property type="entry name" value="Histidine kinase-like ATPase, C-terminal domain"/>
    <property type="match status" value="1"/>
</dbReference>
<evidence type="ECO:0000259" key="5">
    <source>
        <dbReference type="Pfam" id="PF07730"/>
    </source>
</evidence>
<dbReference type="PANTHER" id="PTHR24421:SF63">
    <property type="entry name" value="SENSOR HISTIDINE KINASE DESK"/>
    <property type="match status" value="1"/>
</dbReference>
<feature type="transmembrane region" description="Helical" evidence="4">
    <location>
        <begin position="25"/>
        <end position="42"/>
    </location>
</feature>
<protein>
    <submittedName>
        <fullName evidence="6">Histidine kinase</fullName>
    </submittedName>
</protein>
<keyword evidence="4" id="KW-0472">Membrane</keyword>
<dbReference type="EMBL" id="JBFAUK010000017">
    <property type="protein sequence ID" value="MEV5509007.1"/>
    <property type="molecule type" value="Genomic_DNA"/>
</dbReference>
<feature type="transmembrane region" description="Helical" evidence="4">
    <location>
        <begin position="125"/>
        <end position="144"/>
    </location>
</feature>
<dbReference type="SUPFAM" id="SSF55874">
    <property type="entry name" value="ATPase domain of HSP90 chaperone/DNA topoisomerase II/histidine kinase"/>
    <property type="match status" value="1"/>
</dbReference>
<dbReference type="Proteomes" id="UP001552594">
    <property type="component" value="Unassembled WGS sequence"/>
</dbReference>
<dbReference type="InterPro" id="IPR036890">
    <property type="entry name" value="HATPase_C_sf"/>
</dbReference>
<feature type="transmembrane region" description="Helical" evidence="4">
    <location>
        <begin position="150"/>
        <end position="171"/>
    </location>
</feature>
<dbReference type="Gene3D" id="1.20.5.1930">
    <property type="match status" value="1"/>
</dbReference>
<evidence type="ECO:0000256" key="3">
    <source>
        <dbReference type="ARBA" id="ARBA00023012"/>
    </source>
</evidence>
<dbReference type="RefSeq" id="WP_153068735.1">
    <property type="nucleotide sequence ID" value="NZ_JBFAUK010000017.1"/>
</dbReference>
<keyword evidence="1" id="KW-0808">Transferase</keyword>
<feature type="transmembrane region" description="Helical" evidence="4">
    <location>
        <begin position="102"/>
        <end position="118"/>
    </location>
</feature>
<keyword evidence="3" id="KW-0902">Two-component regulatory system</keyword>
<keyword evidence="4" id="KW-1133">Transmembrane helix</keyword>
<feature type="transmembrane region" description="Helical" evidence="4">
    <location>
        <begin position="48"/>
        <end position="71"/>
    </location>
</feature>
<dbReference type="Pfam" id="PF07730">
    <property type="entry name" value="HisKA_3"/>
    <property type="match status" value="1"/>
</dbReference>
<evidence type="ECO:0000256" key="4">
    <source>
        <dbReference type="SAM" id="Phobius"/>
    </source>
</evidence>